<keyword evidence="2" id="KW-1185">Reference proteome</keyword>
<dbReference type="Proteomes" id="UP001057402">
    <property type="component" value="Chromosome 4"/>
</dbReference>
<evidence type="ECO:0000313" key="1">
    <source>
        <dbReference type="EMBL" id="KAI4375387.1"/>
    </source>
</evidence>
<comment type="caution">
    <text evidence="1">The sequence shown here is derived from an EMBL/GenBank/DDBJ whole genome shotgun (WGS) entry which is preliminary data.</text>
</comment>
<organism evidence="1 2">
    <name type="scientific">Melastoma candidum</name>
    <dbReference type="NCBI Taxonomy" id="119954"/>
    <lineage>
        <taxon>Eukaryota</taxon>
        <taxon>Viridiplantae</taxon>
        <taxon>Streptophyta</taxon>
        <taxon>Embryophyta</taxon>
        <taxon>Tracheophyta</taxon>
        <taxon>Spermatophyta</taxon>
        <taxon>Magnoliopsida</taxon>
        <taxon>eudicotyledons</taxon>
        <taxon>Gunneridae</taxon>
        <taxon>Pentapetalae</taxon>
        <taxon>rosids</taxon>
        <taxon>malvids</taxon>
        <taxon>Myrtales</taxon>
        <taxon>Melastomataceae</taxon>
        <taxon>Melastomatoideae</taxon>
        <taxon>Melastomateae</taxon>
        <taxon>Melastoma</taxon>
    </lineage>
</organism>
<protein>
    <submittedName>
        <fullName evidence="1">Uncharacterized protein</fullName>
    </submittedName>
</protein>
<name>A0ACB9R8M0_9MYRT</name>
<dbReference type="EMBL" id="CM042883">
    <property type="protein sequence ID" value="KAI4375387.1"/>
    <property type="molecule type" value="Genomic_DNA"/>
</dbReference>
<reference evidence="2" key="1">
    <citation type="journal article" date="2023" name="Front. Plant Sci.">
        <title>Chromosomal-level genome assembly of Melastoma candidum provides insights into trichome evolution.</title>
        <authorList>
            <person name="Zhong Y."/>
            <person name="Wu W."/>
            <person name="Sun C."/>
            <person name="Zou P."/>
            <person name="Liu Y."/>
            <person name="Dai S."/>
            <person name="Zhou R."/>
        </authorList>
    </citation>
    <scope>NUCLEOTIDE SEQUENCE [LARGE SCALE GENOMIC DNA]</scope>
</reference>
<evidence type="ECO:0000313" key="2">
    <source>
        <dbReference type="Proteomes" id="UP001057402"/>
    </source>
</evidence>
<sequence length="344" mass="38813">MGRGKLALELIPKEKSRMLTFEKRKKGLMKKAGEFSTLCGVDTCMIIFGERGTEPEVWPPEKDEVRRIIDRYLSEGPDRRSKRTVGLPDFFINRKKKLDAELKKVRTANWEAKYPVSDEIVEGLSEEQLRSFLNALKGKLDMAKELLATMKAEKLQELARNEMVQYEFYTKDNGMYSDHTMQCPSTFVDVKPGFEFPNGYCHDQHLLPPMPDPSTMYNSFSNEVMTFGAQGNIPYTMVHNDAGPSMLNGFGDHNYPPMPHNFQFPPIHGMPFHEPTFNIPSNMAFSGNVGHCEAMPMQPQMMSGMHFSMVPTDQPNVGTSQASSSMPFSGFPEMLIKGKGKGIA</sequence>
<proteinExistence type="predicted"/>
<gene>
    <name evidence="1" type="ORF">MLD38_013265</name>
</gene>
<accession>A0ACB9R8M0</accession>